<dbReference type="Proteomes" id="UP001274830">
    <property type="component" value="Unassembled WGS sequence"/>
</dbReference>
<evidence type="ECO:0000256" key="2">
    <source>
        <dbReference type="ARBA" id="ARBA00005587"/>
    </source>
</evidence>
<feature type="transmembrane region" description="Helical" evidence="6">
    <location>
        <begin position="71"/>
        <end position="91"/>
    </location>
</feature>
<dbReference type="GO" id="GO:0015123">
    <property type="term" value="F:acetate transmembrane transporter activity"/>
    <property type="evidence" value="ECO:0007669"/>
    <property type="project" value="TreeGrafter"/>
</dbReference>
<dbReference type="InterPro" id="IPR051633">
    <property type="entry name" value="AceTr"/>
</dbReference>
<dbReference type="Pfam" id="PF01184">
    <property type="entry name" value="Gpr1_Fun34_YaaH"/>
    <property type="match status" value="1"/>
</dbReference>
<evidence type="ECO:0000313" key="8">
    <source>
        <dbReference type="Proteomes" id="UP001274830"/>
    </source>
</evidence>
<comment type="similarity">
    <text evidence="2">Belongs to the acetate uptake transporter (AceTr) (TC 2.A.96) family.</text>
</comment>
<keyword evidence="3 6" id="KW-0812">Transmembrane</keyword>
<feature type="transmembrane region" description="Helical" evidence="6">
    <location>
        <begin position="166"/>
        <end position="186"/>
    </location>
</feature>
<protein>
    <submittedName>
        <fullName evidence="7">Uncharacterized protein</fullName>
    </submittedName>
</protein>
<comment type="subcellular location">
    <subcellularLocation>
        <location evidence="1">Membrane</location>
        <topology evidence="1">Multi-pass membrane protein</topology>
    </subcellularLocation>
</comment>
<evidence type="ECO:0000313" key="7">
    <source>
        <dbReference type="EMBL" id="KAK3674332.1"/>
    </source>
</evidence>
<feature type="transmembrane region" description="Helical" evidence="6">
    <location>
        <begin position="226"/>
        <end position="246"/>
    </location>
</feature>
<evidence type="ECO:0000256" key="4">
    <source>
        <dbReference type="ARBA" id="ARBA00022989"/>
    </source>
</evidence>
<organism evidence="7 8">
    <name type="scientific">Recurvomyces mirabilis</name>
    <dbReference type="NCBI Taxonomy" id="574656"/>
    <lineage>
        <taxon>Eukaryota</taxon>
        <taxon>Fungi</taxon>
        <taxon>Dikarya</taxon>
        <taxon>Ascomycota</taxon>
        <taxon>Pezizomycotina</taxon>
        <taxon>Dothideomycetes</taxon>
        <taxon>Dothideomycetidae</taxon>
        <taxon>Mycosphaerellales</taxon>
        <taxon>Teratosphaeriaceae</taxon>
        <taxon>Recurvomyces</taxon>
    </lineage>
</organism>
<sequence length="277" mass="29997">MAHANRIEQLEDLRNIQTNQDYYEKLVAGKLASTPISNSNSSEGQDGASFQQPIYIPVPINLKAQLGNPTALALGAFATTLTTLSFALMGWRGVSVTNAFVGDFFGVAGIGILITAQWEIVLGKTYAYTVLSAFGVFYAGFGIIVTPLFGVAEAYGGVESVEYNNALGFFVLSAWLWFVFNLLFLIRSLPLNLVYIVIFLTVQFAFTLVSASYFPTADGKTSQAVAVKTTAGAFAFISGMLGYYAVGNLMCQEALKFSFPVGDTSRFFKKRSGKKET</sequence>
<feature type="transmembrane region" description="Helical" evidence="6">
    <location>
        <begin position="126"/>
        <end position="146"/>
    </location>
</feature>
<dbReference type="EMBL" id="JAUTXT010000020">
    <property type="protein sequence ID" value="KAK3674332.1"/>
    <property type="molecule type" value="Genomic_DNA"/>
</dbReference>
<keyword evidence="4 6" id="KW-1133">Transmembrane helix</keyword>
<evidence type="ECO:0000256" key="3">
    <source>
        <dbReference type="ARBA" id="ARBA00022692"/>
    </source>
</evidence>
<proteinExistence type="inferred from homology"/>
<evidence type="ECO:0000256" key="1">
    <source>
        <dbReference type="ARBA" id="ARBA00004141"/>
    </source>
</evidence>
<dbReference type="InterPro" id="IPR000791">
    <property type="entry name" value="Gpr1/Fun34/SatP-like"/>
</dbReference>
<dbReference type="PANTHER" id="PTHR31123">
    <property type="entry name" value="ACCUMULATION OF DYADS PROTEIN 2-RELATED"/>
    <property type="match status" value="1"/>
</dbReference>
<accession>A0AAE0WMC5</accession>
<feature type="transmembrane region" description="Helical" evidence="6">
    <location>
        <begin position="193"/>
        <end position="214"/>
    </location>
</feature>
<reference evidence="7" key="1">
    <citation type="submission" date="2023-07" db="EMBL/GenBank/DDBJ databases">
        <title>Black Yeasts Isolated from many extreme environments.</title>
        <authorList>
            <person name="Coleine C."/>
            <person name="Stajich J.E."/>
            <person name="Selbmann L."/>
        </authorList>
    </citation>
    <scope>NUCLEOTIDE SEQUENCE</scope>
    <source>
        <strain evidence="7">CCFEE 5485</strain>
    </source>
</reference>
<keyword evidence="8" id="KW-1185">Reference proteome</keyword>
<name>A0AAE0WMC5_9PEZI</name>
<gene>
    <name evidence="7" type="ORF">LTR78_005801</name>
</gene>
<keyword evidence="5 6" id="KW-0472">Membrane</keyword>
<evidence type="ECO:0000256" key="5">
    <source>
        <dbReference type="ARBA" id="ARBA00023136"/>
    </source>
</evidence>
<evidence type="ECO:0000256" key="6">
    <source>
        <dbReference type="SAM" id="Phobius"/>
    </source>
</evidence>
<dbReference type="AlphaFoldDB" id="A0AAE0WMC5"/>
<dbReference type="GO" id="GO:0005886">
    <property type="term" value="C:plasma membrane"/>
    <property type="evidence" value="ECO:0007669"/>
    <property type="project" value="TreeGrafter"/>
</dbReference>
<comment type="caution">
    <text evidence="7">The sequence shown here is derived from an EMBL/GenBank/DDBJ whole genome shotgun (WGS) entry which is preliminary data.</text>
</comment>
<dbReference type="PANTHER" id="PTHR31123:SF7">
    <property type="entry name" value="MARVEL DOMAIN-CONTAINING PROTEIN"/>
    <property type="match status" value="1"/>
</dbReference>